<dbReference type="EMBL" id="CP113089">
    <property type="protein sequence ID" value="WAB81678.1"/>
    <property type="molecule type" value="Genomic_DNA"/>
</dbReference>
<sequence>MSTALAARPSRPSIVHPQSVPARPRRVSLPDRIALRIGIALVQWSRRPRVIVTRASIIRRREAQHDRRRREQQWQHAALLILPPR</sequence>
<evidence type="ECO:0000256" key="1">
    <source>
        <dbReference type="SAM" id="MobiDB-lite"/>
    </source>
</evidence>
<dbReference type="RefSeq" id="WP_267781459.1">
    <property type="nucleotide sequence ID" value="NZ_CP113089.1"/>
</dbReference>
<proteinExistence type="predicted"/>
<dbReference type="Proteomes" id="UP001164706">
    <property type="component" value="Chromosome"/>
</dbReference>
<gene>
    <name evidence="2" type="ORF">OVN18_01265</name>
</gene>
<evidence type="ECO:0000313" key="2">
    <source>
        <dbReference type="EMBL" id="WAB81678.1"/>
    </source>
</evidence>
<dbReference type="AlphaFoldDB" id="A0A9E8MLG3"/>
<feature type="region of interest" description="Disordered" evidence="1">
    <location>
        <begin position="1"/>
        <end position="22"/>
    </location>
</feature>
<dbReference type="KEGG" id="mdb:OVN18_01265"/>
<keyword evidence="3" id="KW-1185">Reference proteome</keyword>
<evidence type="ECO:0000313" key="3">
    <source>
        <dbReference type="Proteomes" id="UP001164706"/>
    </source>
</evidence>
<accession>A0A9E8MLG3</accession>
<name>A0A9E8MLG3_9MICO</name>
<protein>
    <submittedName>
        <fullName evidence="2">Uncharacterized protein</fullName>
    </submittedName>
</protein>
<organism evidence="2 3">
    <name type="scientific">Microcella daejeonensis</name>
    <dbReference type="NCBI Taxonomy" id="2994971"/>
    <lineage>
        <taxon>Bacteria</taxon>
        <taxon>Bacillati</taxon>
        <taxon>Actinomycetota</taxon>
        <taxon>Actinomycetes</taxon>
        <taxon>Micrococcales</taxon>
        <taxon>Microbacteriaceae</taxon>
        <taxon>Microcella</taxon>
    </lineage>
</organism>
<reference evidence="2" key="1">
    <citation type="submission" date="2022-11" db="EMBL/GenBank/DDBJ databases">
        <title>Description of Microcella daejonensis nov. sp, isolated from riverside soil.</title>
        <authorList>
            <person name="Molina K.M."/>
            <person name="Kim S.B."/>
        </authorList>
    </citation>
    <scope>NUCLEOTIDE SEQUENCE</scope>
    <source>
        <strain evidence="2">MMS21-STM12</strain>
    </source>
</reference>